<feature type="domain" description="Calcium-activated chloride channel N-terminal" evidence="1">
    <location>
        <begin position="14"/>
        <end position="54"/>
    </location>
</feature>
<evidence type="ECO:0000259" key="1">
    <source>
        <dbReference type="Pfam" id="PF08434"/>
    </source>
</evidence>
<protein>
    <recommendedName>
        <fullName evidence="5">VWFA domain-containing protein</fullName>
    </recommendedName>
</protein>
<sequence>MVSNRFLKMSSSWSLKWARAFCQEEEHNAEAPNEHNEKCSGKATRTVIFQESVDRHALLKLKHLQSTPPAPTFKVIQRGPRVVGLIVDVSISMRGPRIELLQKAATVFLKQIIEEQQFVALVTFSTEAQILSQITLIDGPASRDNLINKLPKTAAGFTYICNGFRKGFEALRKDDKTIGD</sequence>
<dbReference type="AlphaFoldDB" id="A0A7J6AUK4"/>
<dbReference type="InterPro" id="IPR002035">
    <property type="entry name" value="VWF_A"/>
</dbReference>
<gene>
    <name evidence="3" type="ORF">AMELA_G00099590</name>
</gene>
<dbReference type="InterPro" id="IPR013642">
    <property type="entry name" value="CLCA_N"/>
</dbReference>
<dbReference type="Pfam" id="PF13519">
    <property type="entry name" value="VWA_2"/>
    <property type="match status" value="1"/>
</dbReference>
<dbReference type="CDD" id="cd00198">
    <property type="entry name" value="vWFA"/>
    <property type="match status" value="1"/>
</dbReference>
<dbReference type="Gene3D" id="3.40.50.410">
    <property type="entry name" value="von Willebrand factor, type A domain"/>
    <property type="match status" value="1"/>
</dbReference>
<evidence type="ECO:0000313" key="4">
    <source>
        <dbReference type="Proteomes" id="UP000593565"/>
    </source>
</evidence>
<dbReference type="PANTHER" id="PTHR10579">
    <property type="entry name" value="CALCIUM-ACTIVATED CHLORIDE CHANNEL REGULATOR"/>
    <property type="match status" value="1"/>
</dbReference>
<accession>A0A7J6AUK4</accession>
<name>A0A7J6AUK4_AMEME</name>
<dbReference type="Pfam" id="PF08434">
    <property type="entry name" value="CLCA"/>
    <property type="match status" value="1"/>
</dbReference>
<evidence type="ECO:0000313" key="3">
    <source>
        <dbReference type="EMBL" id="KAF4085839.1"/>
    </source>
</evidence>
<organism evidence="3 4">
    <name type="scientific">Ameiurus melas</name>
    <name type="common">Black bullhead</name>
    <name type="synonym">Silurus melas</name>
    <dbReference type="NCBI Taxonomy" id="219545"/>
    <lineage>
        <taxon>Eukaryota</taxon>
        <taxon>Metazoa</taxon>
        <taxon>Chordata</taxon>
        <taxon>Craniata</taxon>
        <taxon>Vertebrata</taxon>
        <taxon>Euteleostomi</taxon>
        <taxon>Actinopterygii</taxon>
        <taxon>Neopterygii</taxon>
        <taxon>Teleostei</taxon>
        <taxon>Ostariophysi</taxon>
        <taxon>Siluriformes</taxon>
        <taxon>Ictaluridae</taxon>
        <taxon>Ameiurus</taxon>
    </lineage>
</organism>
<dbReference type="GO" id="GO:0005886">
    <property type="term" value="C:plasma membrane"/>
    <property type="evidence" value="ECO:0007669"/>
    <property type="project" value="TreeGrafter"/>
</dbReference>
<reference evidence="3 4" key="1">
    <citation type="submission" date="2020-02" db="EMBL/GenBank/DDBJ databases">
        <title>A chromosome-scale genome assembly of the black bullhead catfish (Ameiurus melas).</title>
        <authorList>
            <person name="Wen M."/>
            <person name="Zham M."/>
            <person name="Cabau C."/>
            <person name="Klopp C."/>
            <person name="Donnadieu C."/>
            <person name="Roques C."/>
            <person name="Bouchez O."/>
            <person name="Lampietro C."/>
            <person name="Jouanno E."/>
            <person name="Herpin A."/>
            <person name="Louis A."/>
            <person name="Berthelot C."/>
            <person name="Parey E."/>
            <person name="Roest-Crollius H."/>
            <person name="Braasch I."/>
            <person name="Postlethwait J."/>
            <person name="Robinson-Rechavi M."/>
            <person name="Echchiki A."/>
            <person name="Begum T."/>
            <person name="Montfort J."/>
            <person name="Schartl M."/>
            <person name="Bobe J."/>
            <person name="Guiguen Y."/>
        </authorList>
    </citation>
    <scope>NUCLEOTIDE SEQUENCE [LARGE SCALE GENOMIC DNA]</scope>
    <source>
        <strain evidence="3">M_S1</strain>
        <tissue evidence="3">Blood</tissue>
    </source>
</reference>
<keyword evidence="4" id="KW-1185">Reference proteome</keyword>
<dbReference type="InterPro" id="IPR036465">
    <property type="entry name" value="vWFA_dom_sf"/>
</dbReference>
<comment type="caution">
    <text evidence="3">The sequence shown here is derived from an EMBL/GenBank/DDBJ whole genome shotgun (WGS) entry which is preliminary data.</text>
</comment>
<evidence type="ECO:0008006" key="5">
    <source>
        <dbReference type="Google" id="ProtNLM"/>
    </source>
</evidence>
<dbReference type="EMBL" id="JAAGNN010000008">
    <property type="protein sequence ID" value="KAF4085839.1"/>
    <property type="molecule type" value="Genomic_DNA"/>
</dbReference>
<dbReference type="SUPFAM" id="SSF53300">
    <property type="entry name" value="vWA-like"/>
    <property type="match status" value="1"/>
</dbReference>
<proteinExistence type="predicted"/>
<feature type="domain" description="VWFA" evidence="2">
    <location>
        <begin position="85"/>
        <end position="175"/>
    </location>
</feature>
<dbReference type="InterPro" id="IPR051266">
    <property type="entry name" value="CLCR"/>
</dbReference>
<evidence type="ECO:0000259" key="2">
    <source>
        <dbReference type="Pfam" id="PF13519"/>
    </source>
</evidence>
<dbReference type="PANTHER" id="PTHR10579:SF172">
    <property type="entry name" value="CALCIUM-ACTIVATED CHLORIDE CHANNEL REGULATOR 4 PRECURSOR-RELATED"/>
    <property type="match status" value="1"/>
</dbReference>
<dbReference type="Proteomes" id="UP000593565">
    <property type="component" value="Unassembled WGS sequence"/>
</dbReference>